<evidence type="ECO:0000313" key="2">
    <source>
        <dbReference type="EMBL" id="HIQ64019.1"/>
    </source>
</evidence>
<dbReference type="SUPFAM" id="SSF53474">
    <property type="entry name" value="alpha/beta-Hydrolases"/>
    <property type="match status" value="1"/>
</dbReference>
<dbReference type="AlphaFoldDB" id="A0A9D0YXP1"/>
<gene>
    <name evidence="2" type="ORF">IAA66_10645</name>
</gene>
<sequence length="338" mass="37721">MNKRSMHGKLAGLLAVLLSLLCLCACGQADETGTDYALASRWAYYETETDAEKPVDVFFIAPTNVQGGENEFYVDNLDDAQALEAILGSINMEKGIYDAQARFFAPYYRQLTLNAYTLDEAERLAYQDAAWQDVQDAFAYYLEHENNGRPFLIAGFSQGAELGLRLLKQYGGDAAFQEQLVAAYLIGWRVTAEDLAACPSLKMAQGEEDTGVIICFECEAESVTDTLVVPEGTFTYAINPLNWKTDSTPAAKEENLGFVYPGYDGSILEEIPQLCGAYLDPQRGTLKVTDIQPSEYPPVLDIFPEGSYHIYDYEFFYRNLQQNVSVRIQAYERARGAQ</sequence>
<organism evidence="2 3">
    <name type="scientific">Candidatus Avichristensenella intestinipullorum</name>
    <dbReference type="NCBI Taxonomy" id="2840693"/>
    <lineage>
        <taxon>Bacteria</taxon>
        <taxon>Bacillati</taxon>
        <taxon>Bacillota</taxon>
        <taxon>Clostridia</taxon>
        <taxon>Candidatus Avichristensenella</taxon>
    </lineage>
</organism>
<reference evidence="2" key="2">
    <citation type="journal article" date="2021" name="PeerJ">
        <title>Extensive microbial diversity within the chicken gut microbiome revealed by metagenomics and culture.</title>
        <authorList>
            <person name="Gilroy R."/>
            <person name="Ravi A."/>
            <person name="Getino M."/>
            <person name="Pursley I."/>
            <person name="Horton D.L."/>
            <person name="Alikhan N.F."/>
            <person name="Baker D."/>
            <person name="Gharbi K."/>
            <person name="Hall N."/>
            <person name="Watson M."/>
            <person name="Adriaenssens E.M."/>
            <person name="Foster-Nyarko E."/>
            <person name="Jarju S."/>
            <person name="Secka A."/>
            <person name="Antonio M."/>
            <person name="Oren A."/>
            <person name="Chaudhuri R.R."/>
            <person name="La Ragione R."/>
            <person name="Hildebrand F."/>
            <person name="Pallen M.J."/>
        </authorList>
    </citation>
    <scope>NUCLEOTIDE SEQUENCE</scope>
    <source>
        <strain evidence="2">ChiHile30-977</strain>
    </source>
</reference>
<reference evidence="2" key="1">
    <citation type="submission" date="2020-10" db="EMBL/GenBank/DDBJ databases">
        <authorList>
            <person name="Gilroy R."/>
        </authorList>
    </citation>
    <scope>NUCLEOTIDE SEQUENCE</scope>
    <source>
        <strain evidence="2">ChiHile30-977</strain>
    </source>
</reference>
<dbReference type="InterPro" id="IPR029058">
    <property type="entry name" value="AB_hydrolase_fold"/>
</dbReference>
<feature type="signal peptide" evidence="1">
    <location>
        <begin position="1"/>
        <end position="29"/>
    </location>
</feature>
<proteinExistence type="predicted"/>
<evidence type="ECO:0000256" key="1">
    <source>
        <dbReference type="SAM" id="SignalP"/>
    </source>
</evidence>
<keyword evidence="1" id="KW-0732">Signal</keyword>
<dbReference type="InterPro" id="IPR021440">
    <property type="entry name" value="DUF3089"/>
</dbReference>
<comment type="caution">
    <text evidence="2">The sequence shown here is derived from an EMBL/GenBank/DDBJ whole genome shotgun (WGS) entry which is preliminary data.</text>
</comment>
<dbReference type="Proteomes" id="UP000886819">
    <property type="component" value="Unassembled WGS sequence"/>
</dbReference>
<evidence type="ECO:0000313" key="3">
    <source>
        <dbReference type="Proteomes" id="UP000886819"/>
    </source>
</evidence>
<dbReference type="EMBL" id="DVFI01000147">
    <property type="protein sequence ID" value="HIQ64019.1"/>
    <property type="molecule type" value="Genomic_DNA"/>
</dbReference>
<accession>A0A9D0YXP1</accession>
<dbReference type="Pfam" id="PF11288">
    <property type="entry name" value="DUF3089"/>
    <property type="match status" value="1"/>
</dbReference>
<feature type="chain" id="PRO_5039520976" evidence="1">
    <location>
        <begin position="30"/>
        <end position="338"/>
    </location>
</feature>
<name>A0A9D0YXP1_9FIRM</name>
<protein>
    <submittedName>
        <fullName evidence="2">DUF3089 domain-containing protein</fullName>
    </submittedName>
</protein>